<dbReference type="PANTHER" id="PTHR22826">
    <property type="entry name" value="RHO GUANINE EXCHANGE FACTOR-RELATED"/>
    <property type="match status" value="1"/>
</dbReference>
<dbReference type="GO" id="GO:0005085">
    <property type="term" value="F:guanyl-nucleotide exchange factor activity"/>
    <property type="evidence" value="ECO:0007669"/>
    <property type="project" value="UniProtKB-KW"/>
</dbReference>
<dbReference type="AlphaFoldDB" id="U4TRX2"/>
<organism evidence="3 4">
    <name type="scientific">Dendroctonus ponderosae</name>
    <name type="common">Mountain pine beetle</name>
    <dbReference type="NCBI Taxonomy" id="77166"/>
    <lineage>
        <taxon>Eukaryota</taxon>
        <taxon>Metazoa</taxon>
        <taxon>Ecdysozoa</taxon>
        <taxon>Arthropoda</taxon>
        <taxon>Hexapoda</taxon>
        <taxon>Insecta</taxon>
        <taxon>Pterygota</taxon>
        <taxon>Neoptera</taxon>
        <taxon>Endopterygota</taxon>
        <taxon>Coleoptera</taxon>
        <taxon>Polyphaga</taxon>
        <taxon>Cucujiformia</taxon>
        <taxon>Curculionidae</taxon>
        <taxon>Scolytinae</taxon>
        <taxon>Dendroctonus</taxon>
    </lineage>
</organism>
<dbReference type="SUPFAM" id="SSF46966">
    <property type="entry name" value="Spectrin repeat"/>
    <property type="match status" value="3"/>
</dbReference>
<dbReference type="InterPro" id="IPR002017">
    <property type="entry name" value="Spectrin_repeat"/>
</dbReference>
<evidence type="ECO:0000313" key="3">
    <source>
        <dbReference type="EMBL" id="ERL83472.1"/>
    </source>
</evidence>
<dbReference type="InterPro" id="IPR018159">
    <property type="entry name" value="Spectrin/alpha-actinin"/>
</dbReference>
<feature type="domain" description="Spectrin repeats metazoan" evidence="2">
    <location>
        <begin position="609"/>
        <end position="702"/>
    </location>
</feature>
<reference evidence="3 4" key="1">
    <citation type="journal article" date="2013" name="Genome Biol.">
        <title>Draft genome of the mountain pine beetle, Dendroctonus ponderosae Hopkins, a major forest pest.</title>
        <authorList>
            <person name="Keeling C.I."/>
            <person name="Yuen M.M."/>
            <person name="Liao N.Y."/>
            <person name="Docking T.R."/>
            <person name="Chan S.K."/>
            <person name="Taylor G.A."/>
            <person name="Palmquist D.L."/>
            <person name="Jackman S.D."/>
            <person name="Nguyen A."/>
            <person name="Li M."/>
            <person name="Henderson H."/>
            <person name="Janes J.K."/>
            <person name="Zhao Y."/>
            <person name="Pandoh P."/>
            <person name="Moore R."/>
            <person name="Sperling F.A."/>
            <person name="Huber D.P."/>
            <person name="Birol I."/>
            <person name="Jones S.J."/>
            <person name="Bohlmann J."/>
        </authorList>
    </citation>
    <scope>NUCLEOTIDE SEQUENCE</scope>
</reference>
<dbReference type="Gene3D" id="1.20.58.60">
    <property type="match status" value="3"/>
</dbReference>
<accession>U4TRX2</accession>
<dbReference type="STRING" id="77166.U4TRX2"/>
<protein>
    <recommendedName>
        <fullName evidence="2">Spectrin repeats metazoan domain-containing protein</fullName>
    </recommendedName>
</protein>
<gene>
    <name evidence="3" type="ORF">D910_00476</name>
</gene>
<dbReference type="Pfam" id="PF00435">
    <property type="entry name" value="Spectrin"/>
    <property type="match status" value="2"/>
</dbReference>
<sequence>MLFILQNLEYTCGDWIQLKILEITPELTTLGNTLAEALELQKAHNEVLRQLQNKQSPVEELLRQADQLIATQRPRAEVYAAMAESLGRAWRDINATLELRKLILDLNVQYHTKAEEFFGKNDALESACSDSNLPTVIDAVKALLTTIHDLRRSLLETLMGALQAGNTLLSKLKELGAEGTLDSRPERIRSSVSKAISQVQGWLDELHIKRQILEVTFNRRKVQLEQCLALALLASDLKELEEVLNDRRNLLANSTQLGDSSSSAELLLHEHQKLLPEARQLQERALKITKATEQLGASGYFAGDQATQKSYVILSSTSDYLADLQQREMLLERVINFFRASHTVLTKLDQLEIQLKTTELSRSSPKLAELHAQCARTIEDSTAAPIAEGYGILELAAHGGGTEGVKKMVQELENMKIVLNSLCTAHREENKRITAALNNFIERHDEIYNWLVTIAEAFLQGHQDMGGDLRLAEDFLQLHNRLQVDLQVRESIITSNWDIDSRRFNQNIIDTIKENIKIYNAIQKIGVTDTKSQLILVACLHICCVNTKGNEINQLLLTLPPILEYLEDNQRIDVDSKVEGLHNRWMKLKNLLENRLDLARIYVKFFMEVDIVNREMDALEDSTRGRESVDESSMRTIEEKFELLVPYFQSAKNTGLTFISESHRISEPHLDTQRARKYVESVLERLSGRQLNVTKSWQTFRDEVVEKREILVRLERIMAESTKGIVSANQTAFKELDRFH</sequence>
<proteinExistence type="predicted"/>
<dbReference type="EMBL" id="KB630204">
    <property type="protein sequence ID" value="ERL83472.1"/>
    <property type="molecule type" value="Genomic_DNA"/>
</dbReference>
<dbReference type="Proteomes" id="UP000030742">
    <property type="component" value="Unassembled WGS sequence"/>
</dbReference>
<dbReference type="GO" id="GO:0019898">
    <property type="term" value="C:extrinsic component of membrane"/>
    <property type="evidence" value="ECO:0007669"/>
    <property type="project" value="TreeGrafter"/>
</dbReference>
<evidence type="ECO:0000259" key="2">
    <source>
        <dbReference type="Pfam" id="PF25101"/>
    </source>
</evidence>
<dbReference type="OrthoDB" id="6612025at2759"/>
<dbReference type="InterPro" id="IPR051336">
    <property type="entry name" value="RhoGEF_Guanine_NuclExch_SF"/>
</dbReference>
<dbReference type="GO" id="GO:0005737">
    <property type="term" value="C:cytoplasm"/>
    <property type="evidence" value="ECO:0007669"/>
    <property type="project" value="TreeGrafter"/>
</dbReference>
<dbReference type="SMART" id="SM00150">
    <property type="entry name" value="SPEC"/>
    <property type="match status" value="3"/>
</dbReference>
<dbReference type="InterPro" id="IPR058157">
    <property type="entry name" value="Spectrin_met"/>
</dbReference>
<evidence type="ECO:0000313" key="4">
    <source>
        <dbReference type="Proteomes" id="UP000030742"/>
    </source>
</evidence>
<evidence type="ECO:0000256" key="1">
    <source>
        <dbReference type="ARBA" id="ARBA00022658"/>
    </source>
</evidence>
<dbReference type="Pfam" id="PF25101">
    <property type="entry name" value="Spectrin_7"/>
    <property type="match status" value="1"/>
</dbReference>
<dbReference type="PANTHER" id="PTHR22826:SF106">
    <property type="entry name" value="TRIO, ISOFORM A"/>
    <property type="match status" value="1"/>
</dbReference>
<keyword evidence="1" id="KW-0344">Guanine-nucleotide releasing factor</keyword>
<name>U4TRX2_DENPD</name>